<protein>
    <submittedName>
        <fullName evidence="2">Uncharacterized protein</fullName>
    </submittedName>
</protein>
<name>A0A7Y5ATI4_9GAMM</name>
<dbReference type="RefSeq" id="WP_173502523.1">
    <property type="nucleotide sequence ID" value="NZ_JABSOD010000026.1"/>
</dbReference>
<dbReference type="AlphaFoldDB" id="A0A7Y5ATI4"/>
<gene>
    <name evidence="2" type="ORF">HRH59_17270</name>
</gene>
<proteinExistence type="predicted"/>
<organism evidence="2 3">
    <name type="scientific">Rheinheimera lutimaris</name>
    <dbReference type="NCBI Taxonomy" id="2740584"/>
    <lineage>
        <taxon>Bacteria</taxon>
        <taxon>Pseudomonadati</taxon>
        <taxon>Pseudomonadota</taxon>
        <taxon>Gammaproteobacteria</taxon>
        <taxon>Chromatiales</taxon>
        <taxon>Chromatiaceae</taxon>
        <taxon>Rheinheimera</taxon>
    </lineage>
</organism>
<sequence length="92" mass="9261">MSAISVSPQVAVNRSATQLGQQVAADSNNVSREPTLLNASSAAASGNTAAVTADNSGSESVRVSSSIGRAASAGQLSRQEALDIYRQIASLL</sequence>
<keyword evidence="3" id="KW-1185">Reference proteome</keyword>
<evidence type="ECO:0000313" key="2">
    <source>
        <dbReference type="EMBL" id="NRQ44290.1"/>
    </source>
</evidence>
<dbReference type="Proteomes" id="UP000523161">
    <property type="component" value="Unassembled WGS sequence"/>
</dbReference>
<reference evidence="2 3" key="1">
    <citation type="submission" date="2020-06" db="EMBL/GenBank/DDBJ databases">
        <title>Rheinheimera sp. nov., a marine bacterium isolated from coastal.</title>
        <authorList>
            <person name="Yu Q."/>
            <person name="Qi Y."/>
            <person name="Pu J."/>
        </authorList>
    </citation>
    <scope>NUCLEOTIDE SEQUENCE [LARGE SCALE GENOMIC DNA]</scope>
    <source>
        <strain evidence="2 3">YQF-2</strain>
    </source>
</reference>
<accession>A0A7Y5ATI4</accession>
<dbReference type="EMBL" id="JABSOD010000026">
    <property type="protein sequence ID" value="NRQ44290.1"/>
    <property type="molecule type" value="Genomic_DNA"/>
</dbReference>
<feature type="region of interest" description="Disordered" evidence="1">
    <location>
        <begin position="39"/>
        <end position="64"/>
    </location>
</feature>
<evidence type="ECO:0000313" key="3">
    <source>
        <dbReference type="Proteomes" id="UP000523161"/>
    </source>
</evidence>
<evidence type="ECO:0000256" key="1">
    <source>
        <dbReference type="SAM" id="MobiDB-lite"/>
    </source>
</evidence>
<comment type="caution">
    <text evidence="2">The sequence shown here is derived from an EMBL/GenBank/DDBJ whole genome shotgun (WGS) entry which is preliminary data.</text>
</comment>